<dbReference type="InterPro" id="IPR001902">
    <property type="entry name" value="SLC26A/SulP_fam"/>
</dbReference>
<dbReference type="InterPro" id="IPR002645">
    <property type="entry name" value="STAS_dom"/>
</dbReference>
<comment type="subcellular location">
    <subcellularLocation>
        <location evidence="1">Membrane</location>
        <topology evidence="1">Multi-pass membrane protein</topology>
    </subcellularLocation>
</comment>
<dbReference type="NCBIfam" id="TIGR00815">
    <property type="entry name" value="sulP"/>
    <property type="match status" value="1"/>
</dbReference>
<accession>A0AAN7WKE7</accession>
<evidence type="ECO:0000256" key="2">
    <source>
        <dbReference type="ARBA" id="ARBA00022692"/>
    </source>
</evidence>
<gene>
    <name evidence="7" type="ORF">RI543_003673</name>
</gene>
<feature type="transmembrane region" description="Helical" evidence="5">
    <location>
        <begin position="271"/>
        <end position="293"/>
    </location>
</feature>
<reference evidence="8" key="1">
    <citation type="submission" date="2023-07" db="EMBL/GenBank/DDBJ databases">
        <title>A draft genome of Kazachstania heterogenica Y-27499.</title>
        <authorList>
            <person name="Donic C."/>
            <person name="Kralova J.S."/>
            <person name="Fidel L."/>
            <person name="Ben-Dor S."/>
            <person name="Jung S."/>
        </authorList>
    </citation>
    <scope>NUCLEOTIDE SEQUENCE [LARGE SCALE GENOMIC DNA]</scope>
    <source>
        <strain evidence="8">Y27499</strain>
    </source>
</reference>
<feature type="domain" description="STAS" evidence="6">
    <location>
        <begin position="704"/>
        <end position="852"/>
    </location>
</feature>
<dbReference type="PROSITE" id="PS01130">
    <property type="entry name" value="SLC26A"/>
    <property type="match status" value="1"/>
</dbReference>
<dbReference type="Pfam" id="PF00916">
    <property type="entry name" value="Sulfate_transp"/>
    <property type="match status" value="1"/>
</dbReference>
<keyword evidence="8" id="KW-1185">Reference proteome</keyword>
<dbReference type="InterPro" id="IPR036513">
    <property type="entry name" value="STAS_dom_sf"/>
</dbReference>
<dbReference type="InterPro" id="IPR011547">
    <property type="entry name" value="SLC26A/SulP_dom"/>
</dbReference>
<proteinExistence type="predicted"/>
<dbReference type="AlphaFoldDB" id="A0AAN7WKE7"/>
<dbReference type="InterPro" id="IPR018045">
    <property type="entry name" value="S04_transporter_CS"/>
</dbReference>
<feature type="transmembrane region" description="Helical" evidence="5">
    <location>
        <begin position="373"/>
        <end position="396"/>
    </location>
</feature>
<protein>
    <recommendedName>
        <fullName evidence="6">STAS domain-containing protein</fullName>
    </recommendedName>
</protein>
<dbReference type="EMBL" id="JAWIZZ010000051">
    <property type="protein sequence ID" value="KAK5778750.1"/>
    <property type="molecule type" value="Genomic_DNA"/>
</dbReference>
<dbReference type="PROSITE" id="PS50801">
    <property type="entry name" value="STAS"/>
    <property type="match status" value="1"/>
</dbReference>
<organism evidence="7 8">
    <name type="scientific">Arxiozyma heterogenica</name>
    <dbReference type="NCBI Taxonomy" id="278026"/>
    <lineage>
        <taxon>Eukaryota</taxon>
        <taxon>Fungi</taxon>
        <taxon>Dikarya</taxon>
        <taxon>Ascomycota</taxon>
        <taxon>Saccharomycotina</taxon>
        <taxon>Saccharomycetes</taxon>
        <taxon>Saccharomycetales</taxon>
        <taxon>Saccharomycetaceae</taxon>
        <taxon>Arxiozyma</taxon>
    </lineage>
</organism>
<evidence type="ECO:0000256" key="5">
    <source>
        <dbReference type="SAM" id="Phobius"/>
    </source>
</evidence>
<dbReference type="PANTHER" id="PTHR11814">
    <property type="entry name" value="SULFATE TRANSPORTER"/>
    <property type="match status" value="1"/>
</dbReference>
<keyword evidence="2 5" id="KW-0812">Transmembrane</keyword>
<evidence type="ECO:0000256" key="1">
    <source>
        <dbReference type="ARBA" id="ARBA00004141"/>
    </source>
</evidence>
<dbReference type="GO" id="GO:0016020">
    <property type="term" value="C:membrane"/>
    <property type="evidence" value="ECO:0007669"/>
    <property type="project" value="UniProtKB-SubCell"/>
</dbReference>
<evidence type="ECO:0000256" key="3">
    <source>
        <dbReference type="ARBA" id="ARBA00022989"/>
    </source>
</evidence>
<feature type="transmembrane region" description="Helical" evidence="5">
    <location>
        <begin position="246"/>
        <end position="264"/>
    </location>
</feature>
<feature type="transmembrane region" description="Helical" evidence="5">
    <location>
        <begin position="331"/>
        <end position="352"/>
    </location>
</feature>
<evidence type="ECO:0000313" key="8">
    <source>
        <dbReference type="Proteomes" id="UP001306508"/>
    </source>
</evidence>
<evidence type="ECO:0000256" key="4">
    <source>
        <dbReference type="ARBA" id="ARBA00023136"/>
    </source>
</evidence>
<dbReference type="SUPFAM" id="SSF52091">
    <property type="entry name" value="SpoIIaa-like"/>
    <property type="match status" value="1"/>
</dbReference>
<evidence type="ECO:0000313" key="7">
    <source>
        <dbReference type="EMBL" id="KAK5778750.1"/>
    </source>
</evidence>
<name>A0AAN7WKE7_9SACH</name>
<dbReference type="Proteomes" id="UP001306508">
    <property type="component" value="Unassembled WGS sequence"/>
</dbReference>
<feature type="transmembrane region" description="Helical" evidence="5">
    <location>
        <begin position="563"/>
        <end position="586"/>
    </location>
</feature>
<evidence type="ECO:0000259" key="6">
    <source>
        <dbReference type="PROSITE" id="PS50801"/>
    </source>
</evidence>
<dbReference type="GO" id="GO:0008271">
    <property type="term" value="F:secondary active sulfate transmembrane transporter activity"/>
    <property type="evidence" value="ECO:0007669"/>
    <property type="project" value="InterPro"/>
</dbReference>
<keyword evidence="4 5" id="KW-0472">Membrane</keyword>
<keyword evidence="3 5" id="KW-1133">Transmembrane helix</keyword>
<sequence length="909" mass="102657">MTATTKSFPYEDPENNFNTDVINNDNDDGNIPSNQANYLENLEAEYNQYKYSEFEPINSNNHYNNNGSISNNIQNFSTNVEPHVSKLNDINYEKINNKKFQNTIIFKNNYNNQVIPEYNEALVTEEEYFNHALKNYFTLKSVGDYIKSLFPIIHWLPHYNFVWLSQDLIAGITVGCVLVPQSMSYAQLATLPPQYGLYSSFIGAFIYSLFATSKDVCIGPVAVMSLETAKVIAKVSEKYPDGSIDAAVIASTLALLCGIISLGIGLLRLGFLVELISLNAVAGFMTGSALNIISGQVPSLMGYSKKVNTRESTYRVIIKSLKRLPDTKLDAIFGLIPMFILYFWKWWCNSMGLKLIDKYYSKNSKQYYFWKKFYFYAQACRNAFVIIVFTAISWRITHGKPSNDRPIQILGEVPSGLHNITTIKVPDGLMKNIAPELPASIIVLLLEHIAIAKSFGRVNDYKIVPDQELVAIGVTNLIGTVFHAYPATGSFSRSALKAKCNVKTPLSGIFSGTCVIIAIYCLTGAFCYIPKATLSGVIIHAVSDLVATYTTTWNFYKMNPTDFVCFLVTVFITVFSSIENGIYFAVCWSCAILLYKVAFPSGQFLGRVEIAEVINANIIPNDSVTISSDEISEEDEKQEDFNGTKKPRKFSKTKIYEKNSTSFSTGSMDNLFSKKIIYHTKWVPIDHKYTKELNGELQILPPPPGVIVYRLNDSYTYINCSKHYDTIFDKVKKVTRPGKLLHHKRKSDRPWNNPGEWEAPRFLSKLFKGNKNYTNDLENNSLQNSETKRDERPLLKIVCLDFSQVSQVDATAIQSLIDLRKAINTYADRQVEFHFTGIISPWIKRSLNKFGFGDVNETYSDESIISGHVSYHLAKVPNDLESGYEVRAATGTNLPFFHIDIPDFNKWVL</sequence>
<dbReference type="Gene3D" id="3.30.750.24">
    <property type="entry name" value="STAS domain"/>
    <property type="match status" value="1"/>
</dbReference>
<feature type="transmembrane region" description="Helical" evidence="5">
    <location>
        <begin position="468"/>
        <end position="486"/>
    </location>
</feature>
<dbReference type="Pfam" id="PF01740">
    <property type="entry name" value="STAS"/>
    <property type="match status" value="1"/>
</dbReference>
<dbReference type="CDD" id="cd07042">
    <property type="entry name" value="STAS_SulP_like_sulfate_transporter"/>
    <property type="match status" value="1"/>
</dbReference>
<comment type="caution">
    <text evidence="7">The sequence shown here is derived from an EMBL/GenBank/DDBJ whole genome shotgun (WGS) entry which is preliminary data.</text>
</comment>
<feature type="transmembrane region" description="Helical" evidence="5">
    <location>
        <begin position="506"/>
        <end position="529"/>
    </location>
</feature>